<organism evidence="1 2">
    <name type="scientific">Gluconobacter cerinus</name>
    <dbReference type="NCBI Taxonomy" id="38307"/>
    <lineage>
        <taxon>Bacteria</taxon>
        <taxon>Pseudomonadati</taxon>
        <taxon>Pseudomonadota</taxon>
        <taxon>Alphaproteobacteria</taxon>
        <taxon>Acetobacterales</taxon>
        <taxon>Acetobacteraceae</taxon>
        <taxon>Gluconobacter</taxon>
    </lineage>
</organism>
<dbReference type="EMBL" id="BSNU01000002">
    <property type="protein sequence ID" value="GLQ62091.1"/>
    <property type="molecule type" value="Genomic_DNA"/>
</dbReference>
<dbReference type="AlphaFoldDB" id="A0AAV5NCS9"/>
<evidence type="ECO:0000313" key="2">
    <source>
        <dbReference type="Proteomes" id="UP001156614"/>
    </source>
</evidence>
<sequence>MYTPAAAKLRIGSFQEISCLGGGGVGIQSVPDSDVWPVLAKRLAIAGCADNEGVFASVKRGSADTEWMWQQPCPCPA</sequence>
<proteinExistence type="predicted"/>
<name>A0AAV5NCS9_9PROT</name>
<reference evidence="2" key="1">
    <citation type="journal article" date="2019" name="Int. J. Syst. Evol. Microbiol.">
        <title>The Global Catalogue of Microorganisms (GCM) 10K type strain sequencing project: providing services to taxonomists for standard genome sequencing and annotation.</title>
        <authorList>
            <consortium name="The Broad Institute Genomics Platform"/>
            <consortium name="The Broad Institute Genome Sequencing Center for Infectious Disease"/>
            <person name="Wu L."/>
            <person name="Ma J."/>
        </authorList>
    </citation>
    <scope>NUCLEOTIDE SEQUENCE [LARGE SCALE GENOMIC DNA]</scope>
    <source>
        <strain evidence="2">NBRC 3267</strain>
    </source>
</reference>
<gene>
    <name evidence="1" type="ORF">GCM10007867_09360</name>
</gene>
<protein>
    <submittedName>
        <fullName evidence="1">Uncharacterized protein</fullName>
    </submittedName>
</protein>
<accession>A0AAV5NCS9</accession>
<dbReference type="Proteomes" id="UP001156614">
    <property type="component" value="Unassembled WGS sequence"/>
</dbReference>
<comment type="caution">
    <text evidence="1">The sequence shown here is derived from an EMBL/GenBank/DDBJ whole genome shotgun (WGS) entry which is preliminary data.</text>
</comment>
<keyword evidence="2" id="KW-1185">Reference proteome</keyword>
<evidence type="ECO:0000313" key="1">
    <source>
        <dbReference type="EMBL" id="GLQ62091.1"/>
    </source>
</evidence>